<organism evidence="4 5">
    <name type="scientific">Halogranum amylolyticum</name>
    <dbReference type="NCBI Taxonomy" id="660520"/>
    <lineage>
        <taxon>Archaea</taxon>
        <taxon>Methanobacteriati</taxon>
        <taxon>Methanobacteriota</taxon>
        <taxon>Stenosarchaea group</taxon>
        <taxon>Halobacteria</taxon>
        <taxon>Halobacteriales</taxon>
        <taxon>Haloferacaceae</taxon>
    </lineage>
</organism>
<evidence type="ECO:0000313" key="4">
    <source>
        <dbReference type="EMBL" id="SEO79326.1"/>
    </source>
</evidence>
<comment type="similarity">
    <text evidence="1">Belongs to the universal stress protein A family.</text>
</comment>
<dbReference type="RefSeq" id="WP_089824264.1">
    <property type="nucleotide sequence ID" value="NZ_FODV01000005.1"/>
</dbReference>
<gene>
    <name evidence="4" type="ORF">SAMN04487948_105173</name>
</gene>
<reference evidence="5" key="1">
    <citation type="submission" date="2016-10" db="EMBL/GenBank/DDBJ databases">
        <authorList>
            <person name="Varghese N."/>
            <person name="Submissions S."/>
        </authorList>
    </citation>
    <scope>NUCLEOTIDE SEQUENCE [LARGE SCALE GENOMIC DNA]</scope>
    <source>
        <strain evidence="5">CGMCC 1.10121</strain>
    </source>
</reference>
<feature type="compositionally biased region" description="Polar residues" evidence="2">
    <location>
        <begin position="152"/>
        <end position="161"/>
    </location>
</feature>
<dbReference type="Proteomes" id="UP000199126">
    <property type="component" value="Unassembled WGS sequence"/>
</dbReference>
<evidence type="ECO:0000259" key="3">
    <source>
        <dbReference type="Pfam" id="PF00582"/>
    </source>
</evidence>
<dbReference type="Gene3D" id="3.40.50.620">
    <property type="entry name" value="HUPs"/>
    <property type="match status" value="1"/>
</dbReference>
<proteinExistence type="inferred from homology"/>
<dbReference type="InterPro" id="IPR006015">
    <property type="entry name" value="Universal_stress_UspA"/>
</dbReference>
<feature type="domain" description="UspA" evidence="3">
    <location>
        <begin position="1"/>
        <end position="139"/>
    </location>
</feature>
<dbReference type="EMBL" id="FODV01000005">
    <property type="protein sequence ID" value="SEO79326.1"/>
    <property type="molecule type" value="Genomic_DNA"/>
</dbReference>
<name>A0A1H8SLC6_9EURY</name>
<dbReference type="InterPro" id="IPR014729">
    <property type="entry name" value="Rossmann-like_a/b/a_fold"/>
</dbReference>
<dbReference type="InterPro" id="IPR006016">
    <property type="entry name" value="UspA"/>
</dbReference>
<dbReference type="PANTHER" id="PTHR46268">
    <property type="entry name" value="STRESS RESPONSE PROTEIN NHAX"/>
    <property type="match status" value="1"/>
</dbReference>
<evidence type="ECO:0000256" key="1">
    <source>
        <dbReference type="ARBA" id="ARBA00008791"/>
    </source>
</evidence>
<feature type="region of interest" description="Disordered" evidence="2">
    <location>
        <begin position="142"/>
        <end position="161"/>
    </location>
</feature>
<keyword evidence="5" id="KW-1185">Reference proteome</keyword>
<dbReference type="SUPFAM" id="SSF52402">
    <property type="entry name" value="Adenine nucleotide alpha hydrolases-like"/>
    <property type="match status" value="1"/>
</dbReference>
<dbReference type="PANTHER" id="PTHR46268:SF6">
    <property type="entry name" value="UNIVERSAL STRESS PROTEIN UP12"/>
    <property type="match status" value="1"/>
</dbReference>
<dbReference type="CDD" id="cd00293">
    <property type="entry name" value="USP-like"/>
    <property type="match status" value="1"/>
</dbReference>
<dbReference type="Pfam" id="PF00582">
    <property type="entry name" value="Usp"/>
    <property type="match status" value="1"/>
</dbReference>
<dbReference type="OrthoDB" id="105697at2157"/>
<evidence type="ECO:0000256" key="2">
    <source>
        <dbReference type="SAM" id="MobiDB-lite"/>
    </source>
</evidence>
<dbReference type="AlphaFoldDB" id="A0A1H8SLC6"/>
<evidence type="ECO:0000313" key="5">
    <source>
        <dbReference type="Proteomes" id="UP000199126"/>
    </source>
</evidence>
<accession>A0A1H8SLC6</accession>
<dbReference type="PRINTS" id="PR01438">
    <property type="entry name" value="UNVRSLSTRESS"/>
</dbReference>
<sequence>MYDEILFPSDGSPAAAEALDHALALAERCGARLHALYVVNQSAIAGLRSGSELVAAALEREGTETVERIERAATDRGVDVATAVLTGTPVETILDYVADEGIELVVMGTHGRTGVDRYLLGSVTERVVRGSDVSVLVVRESDDAAEADVETETTSSETADV</sequence>
<protein>
    <submittedName>
        <fullName evidence="4">Nucleotide-binding universal stress protein, UspA family</fullName>
    </submittedName>
</protein>